<feature type="domain" description="GST N-terminal" evidence="8">
    <location>
        <begin position="10"/>
        <end position="92"/>
    </location>
</feature>
<keyword evidence="11" id="KW-1185">Reference proteome</keyword>
<dbReference type="Gene3D" id="3.40.30.10">
    <property type="entry name" value="Glutaredoxin"/>
    <property type="match status" value="1"/>
</dbReference>
<dbReference type="InterPro" id="IPR036249">
    <property type="entry name" value="Thioredoxin-like_sf"/>
</dbReference>
<protein>
    <recommendedName>
        <fullName evidence="2">glutathione transferase</fullName>
        <ecNumber evidence="2">2.5.1.18</ecNumber>
    </recommendedName>
</protein>
<keyword evidence="3" id="KW-0963">Cytoplasm</keyword>
<dbReference type="InterPro" id="IPR036282">
    <property type="entry name" value="Glutathione-S-Trfase_C_sf"/>
</dbReference>
<evidence type="ECO:0000259" key="9">
    <source>
        <dbReference type="PROSITE" id="PS50405"/>
    </source>
</evidence>
<dbReference type="InterPro" id="IPR004046">
    <property type="entry name" value="GST_C"/>
</dbReference>
<evidence type="ECO:0000259" key="8">
    <source>
        <dbReference type="PROSITE" id="PS50404"/>
    </source>
</evidence>
<keyword evidence="5" id="KW-0808">Transferase</keyword>
<dbReference type="GO" id="GO:0005829">
    <property type="term" value="C:cytosol"/>
    <property type="evidence" value="ECO:0007669"/>
    <property type="project" value="UniProtKB-SubCell"/>
</dbReference>
<dbReference type="CDD" id="cd03185">
    <property type="entry name" value="GST_C_Tau"/>
    <property type="match status" value="1"/>
</dbReference>
<proteinExistence type="inferred from homology"/>
<dbReference type="AlphaFoldDB" id="A0AAU9RU21"/>
<dbReference type="Gene3D" id="1.20.1050.10">
    <property type="match status" value="1"/>
</dbReference>
<evidence type="ECO:0000256" key="7">
    <source>
        <dbReference type="ARBA" id="ARBA00047960"/>
    </source>
</evidence>
<evidence type="ECO:0000256" key="5">
    <source>
        <dbReference type="ARBA" id="ARBA00022679"/>
    </source>
</evidence>
<sequence>INWSICFGMEEVKLLGFWPSPYVCRVKWALQMKGVDYEYIEEHLPNKSPLLLQYNPVHKKVPVLVHGETRSPSPLLSLNISSRHGRRSPCCREILMRWRRRGFGLNLQMTSKERGGWGDAGITYLYLTLEDNLFINNFHPYGKLNRTAGEELEKAMTESLEMLRAAEEYGIKGRKFFGGEEIGMADIAFGGIALCLEVIEEVIGVKLLQEQTFPCLYAWTKVFMELPVIKENLPNRDDLFALLNRSRQKLLASS</sequence>
<dbReference type="EC" id="2.5.1.18" evidence="2"/>
<organism evidence="10 11">
    <name type="scientific">Thlaspi arvense</name>
    <name type="common">Field penny-cress</name>
    <dbReference type="NCBI Taxonomy" id="13288"/>
    <lineage>
        <taxon>Eukaryota</taxon>
        <taxon>Viridiplantae</taxon>
        <taxon>Streptophyta</taxon>
        <taxon>Embryophyta</taxon>
        <taxon>Tracheophyta</taxon>
        <taxon>Spermatophyta</taxon>
        <taxon>Magnoliopsida</taxon>
        <taxon>eudicotyledons</taxon>
        <taxon>Gunneridae</taxon>
        <taxon>Pentapetalae</taxon>
        <taxon>rosids</taxon>
        <taxon>malvids</taxon>
        <taxon>Brassicales</taxon>
        <taxon>Brassicaceae</taxon>
        <taxon>Thlaspideae</taxon>
        <taxon>Thlaspi</taxon>
    </lineage>
</organism>
<evidence type="ECO:0000256" key="6">
    <source>
        <dbReference type="ARBA" id="ARBA00025743"/>
    </source>
</evidence>
<accession>A0AAU9RU21</accession>
<comment type="catalytic activity">
    <reaction evidence="7">
        <text>RX + glutathione = an S-substituted glutathione + a halide anion + H(+)</text>
        <dbReference type="Rhea" id="RHEA:16437"/>
        <dbReference type="ChEBI" id="CHEBI:15378"/>
        <dbReference type="ChEBI" id="CHEBI:16042"/>
        <dbReference type="ChEBI" id="CHEBI:17792"/>
        <dbReference type="ChEBI" id="CHEBI:57925"/>
        <dbReference type="ChEBI" id="CHEBI:90779"/>
        <dbReference type="EC" id="2.5.1.18"/>
    </reaction>
</comment>
<dbReference type="GO" id="GO:0006749">
    <property type="term" value="P:glutathione metabolic process"/>
    <property type="evidence" value="ECO:0007669"/>
    <property type="project" value="InterPro"/>
</dbReference>
<dbReference type="InterPro" id="IPR045074">
    <property type="entry name" value="GST_C_Tau"/>
</dbReference>
<comment type="caution">
    <text evidence="10">The sequence shown here is derived from an EMBL/GenBank/DDBJ whole genome shotgun (WGS) entry which is preliminary data.</text>
</comment>
<reference evidence="10 11" key="1">
    <citation type="submission" date="2022-03" db="EMBL/GenBank/DDBJ databases">
        <authorList>
            <person name="Nunn A."/>
            <person name="Chopra R."/>
            <person name="Nunn A."/>
            <person name="Contreras Garrido A."/>
        </authorList>
    </citation>
    <scope>NUCLEOTIDE SEQUENCE [LARGE SCALE GENOMIC DNA]</scope>
</reference>
<feature type="non-terminal residue" evidence="10">
    <location>
        <position position="1"/>
    </location>
</feature>
<evidence type="ECO:0000313" key="11">
    <source>
        <dbReference type="Proteomes" id="UP000836841"/>
    </source>
</evidence>
<evidence type="ECO:0000256" key="2">
    <source>
        <dbReference type="ARBA" id="ARBA00012452"/>
    </source>
</evidence>
<dbReference type="SUPFAM" id="SSF52833">
    <property type="entry name" value="Thioredoxin-like"/>
    <property type="match status" value="1"/>
</dbReference>
<dbReference type="InterPro" id="IPR010987">
    <property type="entry name" value="Glutathione-S-Trfase_C-like"/>
</dbReference>
<gene>
    <name evidence="10" type="ORF">TAV2_LOCUS8508</name>
</gene>
<comment type="similarity">
    <text evidence="6">Belongs to the GST superfamily. Tau family.</text>
</comment>
<dbReference type="PANTHER" id="PTHR11260">
    <property type="entry name" value="GLUTATHIONE S-TRANSFERASE, GST, SUPERFAMILY, GST DOMAIN CONTAINING"/>
    <property type="match status" value="1"/>
</dbReference>
<dbReference type="InterPro" id="IPR045073">
    <property type="entry name" value="Omega/Tau-like"/>
</dbReference>
<dbReference type="PANTHER" id="PTHR11260:SF775">
    <property type="entry name" value="GLUTATHIONE S-TRANSFERASE U10"/>
    <property type="match status" value="1"/>
</dbReference>
<evidence type="ECO:0000256" key="1">
    <source>
        <dbReference type="ARBA" id="ARBA00004514"/>
    </source>
</evidence>
<dbReference type="Proteomes" id="UP000836841">
    <property type="component" value="Unassembled WGS sequence"/>
</dbReference>
<dbReference type="GO" id="GO:0004364">
    <property type="term" value="F:glutathione transferase activity"/>
    <property type="evidence" value="ECO:0007669"/>
    <property type="project" value="UniProtKB-EC"/>
</dbReference>
<feature type="domain" description="GST C-terminal" evidence="9">
    <location>
        <begin position="115"/>
        <end position="250"/>
    </location>
</feature>
<dbReference type="PROSITE" id="PS50405">
    <property type="entry name" value="GST_CTER"/>
    <property type="match status" value="1"/>
</dbReference>
<dbReference type="EMBL" id="CAJVSB020000381">
    <property type="protein sequence ID" value="CAH2050172.1"/>
    <property type="molecule type" value="Genomic_DNA"/>
</dbReference>
<dbReference type="SUPFAM" id="SSF47616">
    <property type="entry name" value="GST C-terminal domain-like"/>
    <property type="match status" value="1"/>
</dbReference>
<evidence type="ECO:0000256" key="3">
    <source>
        <dbReference type="ARBA" id="ARBA00022490"/>
    </source>
</evidence>
<keyword evidence="4" id="KW-0216">Detoxification</keyword>
<comment type="subcellular location">
    <subcellularLocation>
        <location evidence="1">Cytoplasm</location>
        <location evidence="1">Cytosol</location>
    </subcellularLocation>
</comment>
<dbReference type="GO" id="GO:0009407">
    <property type="term" value="P:toxin catabolic process"/>
    <property type="evidence" value="ECO:0007669"/>
    <property type="project" value="UniProtKB-ARBA"/>
</dbReference>
<evidence type="ECO:0000313" key="10">
    <source>
        <dbReference type="EMBL" id="CAH2050172.1"/>
    </source>
</evidence>
<dbReference type="PROSITE" id="PS50404">
    <property type="entry name" value="GST_NTER"/>
    <property type="match status" value="1"/>
</dbReference>
<dbReference type="InterPro" id="IPR004045">
    <property type="entry name" value="Glutathione_S-Trfase_N"/>
</dbReference>
<dbReference type="Pfam" id="PF00043">
    <property type="entry name" value="GST_C"/>
    <property type="match status" value="1"/>
</dbReference>
<dbReference type="Pfam" id="PF02798">
    <property type="entry name" value="GST_N"/>
    <property type="match status" value="1"/>
</dbReference>
<name>A0AAU9RU21_THLAR</name>
<evidence type="ECO:0000256" key="4">
    <source>
        <dbReference type="ARBA" id="ARBA00022575"/>
    </source>
</evidence>